<reference evidence="3" key="1">
    <citation type="journal article" date="2021" name="Nat. Commun.">
        <title>Genetic determinants of endophytism in the Arabidopsis root mycobiome.</title>
        <authorList>
            <person name="Mesny F."/>
            <person name="Miyauchi S."/>
            <person name="Thiergart T."/>
            <person name="Pickel B."/>
            <person name="Atanasova L."/>
            <person name="Karlsson M."/>
            <person name="Huettel B."/>
            <person name="Barry K.W."/>
            <person name="Haridas S."/>
            <person name="Chen C."/>
            <person name="Bauer D."/>
            <person name="Andreopoulos W."/>
            <person name="Pangilinan J."/>
            <person name="LaButti K."/>
            <person name="Riley R."/>
            <person name="Lipzen A."/>
            <person name="Clum A."/>
            <person name="Drula E."/>
            <person name="Henrissat B."/>
            <person name="Kohler A."/>
            <person name="Grigoriev I.V."/>
            <person name="Martin F.M."/>
            <person name="Hacquard S."/>
        </authorList>
    </citation>
    <scope>NUCLEOTIDE SEQUENCE</scope>
    <source>
        <strain evidence="3">MPI-SDFR-AT-0073</strain>
    </source>
</reference>
<gene>
    <name evidence="3" type="ORF">BKA67DRAFT_660153</name>
</gene>
<proteinExistence type="predicted"/>
<keyword evidence="2" id="KW-0472">Membrane</keyword>
<keyword evidence="4" id="KW-1185">Reference proteome</keyword>
<evidence type="ECO:0000256" key="1">
    <source>
        <dbReference type="SAM" id="MobiDB-lite"/>
    </source>
</evidence>
<dbReference type="AlphaFoldDB" id="A0A9P8UKA6"/>
<dbReference type="OrthoDB" id="4767430at2759"/>
<comment type="caution">
    <text evidence="3">The sequence shown here is derived from an EMBL/GenBank/DDBJ whole genome shotgun (WGS) entry which is preliminary data.</text>
</comment>
<name>A0A9P8UKA6_9PEZI</name>
<sequence>MSVDPVTWVFPPAGAADITPGIATSSFGPVYPNDTVILNWTPSDQTPTVGLACFNSTGVYDDDVSVDAVSKGQLAPVSLNLNQRFATTEEDVYCHFVFHGTKNGNTVVWKFKKQQGSIASTWSESSTAPSSSYSGTPSTTQTNNTSSENTIPSPIGTGAAVGIGVAVTAFVFLAVLAGVLLLRRHRRQRCGQNTLPMPSTPAIVYEPIAQTPLYAELQTPETNNIGGPQQSDCAPLRELHNVSNTSIPELDTSIDRVPNIDSYKYRTN</sequence>
<evidence type="ECO:0000256" key="2">
    <source>
        <dbReference type="SAM" id="Phobius"/>
    </source>
</evidence>
<dbReference type="RefSeq" id="XP_045957840.1">
    <property type="nucleotide sequence ID" value="XM_046107570.1"/>
</dbReference>
<organism evidence="3 4">
    <name type="scientific">Truncatella angustata</name>
    <dbReference type="NCBI Taxonomy" id="152316"/>
    <lineage>
        <taxon>Eukaryota</taxon>
        <taxon>Fungi</taxon>
        <taxon>Dikarya</taxon>
        <taxon>Ascomycota</taxon>
        <taxon>Pezizomycotina</taxon>
        <taxon>Sordariomycetes</taxon>
        <taxon>Xylariomycetidae</taxon>
        <taxon>Amphisphaeriales</taxon>
        <taxon>Sporocadaceae</taxon>
        <taxon>Truncatella</taxon>
    </lineage>
</organism>
<evidence type="ECO:0000313" key="3">
    <source>
        <dbReference type="EMBL" id="KAH6653563.1"/>
    </source>
</evidence>
<keyword evidence="2" id="KW-1133">Transmembrane helix</keyword>
<dbReference type="EMBL" id="JAGPXC010000005">
    <property type="protein sequence ID" value="KAH6653563.1"/>
    <property type="molecule type" value="Genomic_DNA"/>
</dbReference>
<evidence type="ECO:0000313" key="4">
    <source>
        <dbReference type="Proteomes" id="UP000758603"/>
    </source>
</evidence>
<keyword evidence="2" id="KW-0812">Transmembrane</keyword>
<feature type="transmembrane region" description="Helical" evidence="2">
    <location>
        <begin position="159"/>
        <end position="182"/>
    </location>
</feature>
<dbReference type="GeneID" id="70136461"/>
<protein>
    <submittedName>
        <fullName evidence="3">Uncharacterized protein</fullName>
    </submittedName>
</protein>
<accession>A0A9P8UKA6</accession>
<dbReference type="Proteomes" id="UP000758603">
    <property type="component" value="Unassembled WGS sequence"/>
</dbReference>
<feature type="region of interest" description="Disordered" evidence="1">
    <location>
        <begin position="122"/>
        <end position="151"/>
    </location>
</feature>